<keyword evidence="1" id="KW-0175">Coiled coil</keyword>
<sequence>MLSSLIIKSWSRNATQQTVKILAHNVYQVNQVRHKYGYRTGVEIPPLERKLIRVVAKTFEEDPEDAAGSQQIGKILNMSEDEVFGAGEEEVERLFEEAEMAVEAAKINKKLAEAKKTDMTPLFRYCKRNK</sequence>
<gene>
    <name evidence="2" type="ORF">FJAP1339_LOCUS11281</name>
</gene>
<accession>A0A7S2Y1H8</accession>
<evidence type="ECO:0000313" key="2">
    <source>
        <dbReference type="EMBL" id="CAD9873484.1"/>
    </source>
</evidence>
<evidence type="ECO:0000256" key="1">
    <source>
        <dbReference type="SAM" id="Coils"/>
    </source>
</evidence>
<proteinExistence type="predicted"/>
<protein>
    <submittedName>
        <fullName evidence="2">Uncharacterized protein</fullName>
    </submittedName>
</protein>
<dbReference type="EMBL" id="HBHR01022051">
    <property type="protein sequence ID" value="CAD9873484.1"/>
    <property type="molecule type" value="Transcribed_RNA"/>
</dbReference>
<organism evidence="2">
    <name type="scientific">Fibrocapsa japonica</name>
    <dbReference type="NCBI Taxonomy" id="94617"/>
    <lineage>
        <taxon>Eukaryota</taxon>
        <taxon>Sar</taxon>
        <taxon>Stramenopiles</taxon>
        <taxon>Ochrophyta</taxon>
        <taxon>Raphidophyceae</taxon>
        <taxon>Chattonellales</taxon>
        <taxon>Chattonellaceae</taxon>
        <taxon>Fibrocapsa</taxon>
    </lineage>
</organism>
<feature type="coiled-coil region" evidence="1">
    <location>
        <begin position="88"/>
        <end position="115"/>
    </location>
</feature>
<reference evidence="2" key="1">
    <citation type="submission" date="2021-01" db="EMBL/GenBank/DDBJ databases">
        <authorList>
            <person name="Corre E."/>
            <person name="Pelletier E."/>
            <person name="Niang G."/>
            <person name="Scheremetjew M."/>
            <person name="Finn R."/>
            <person name="Kale V."/>
            <person name="Holt S."/>
            <person name="Cochrane G."/>
            <person name="Meng A."/>
            <person name="Brown T."/>
            <person name="Cohen L."/>
        </authorList>
    </citation>
    <scope>NUCLEOTIDE SEQUENCE</scope>
    <source>
        <strain evidence="2">CCMP1661</strain>
    </source>
</reference>
<name>A0A7S2Y1H8_9STRA</name>
<dbReference type="AlphaFoldDB" id="A0A7S2Y1H8"/>